<dbReference type="PANTHER" id="PTHR43140:SF1">
    <property type="entry name" value="TYPE I RESTRICTION ENZYME ECOKI SPECIFICITY SUBUNIT"/>
    <property type="match status" value="1"/>
</dbReference>
<comment type="caution">
    <text evidence="1">The sequence shown here is derived from an EMBL/GenBank/DDBJ whole genome shotgun (WGS) entry which is preliminary data.</text>
</comment>
<dbReference type="PANTHER" id="PTHR43140">
    <property type="entry name" value="TYPE-1 RESTRICTION ENZYME ECOKI SPECIFICITY PROTEIN"/>
    <property type="match status" value="1"/>
</dbReference>
<name>X1JQ66_9ZZZZ</name>
<proteinExistence type="predicted"/>
<organism evidence="1">
    <name type="scientific">marine sediment metagenome</name>
    <dbReference type="NCBI Taxonomy" id="412755"/>
    <lineage>
        <taxon>unclassified sequences</taxon>
        <taxon>metagenomes</taxon>
        <taxon>ecological metagenomes</taxon>
    </lineage>
</organism>
<feature type="non-terminal residue" evidence="1">
    <location>
        <position position="125"/>
    </location>
</feature>
<accession>X1JQ66</accession>
<evidence type="ECO:0008006" key="2">
    <source>
        <dbReference type="Google" id="ProtNLM"/>
    </source>
</evidence>
<protein>
    <recommendedName>
        <fullName evidence="2">Type I restriction modification DNA specificity domain-containing protein</fullName>
    </recommendedName>
</protein>
<dbReference type="AlphaFoldDB" id="X1JQ66"/>
<gene>
    <name evidence="1" type="ORF">S03H2_45553</name>
</gene>
<sequence>MKFLFENFDILAQAPGGVKKLREMILQFAVQGKLVPQDPNDEPASVLLEKIKKEKERLVNEGKIRKEKLLPPISKDEFHYEWPKGWFIERFGNVTINRDGERIPLSRECRATRQGQYDYYGASGV</sequence>
<evidence type="ECO:0000313" key="1">
    <source>
        <dbReference type="EMBL" id="GAH71933.1"/>
    </source>
</evidence>
<dbReference type="EMBL" id="BARU01028552">
    <property type="protein sequence ID" value="GAH71933.1"/>
    <property type="molecule type" value="Genomic_DNA"/>
</dbReference>
<reference evidence="1" key="1">
    <citation type="journal article" date="2014" name="Front. Microbiol.">
        <title>High frequency of phylogenetically diverse reductive dehalogenase-homologous genes in deep subseafloor sedimentary metagenomes.</title>
        <authorList>
            <person name="Kawai M."/>
            <person name="Futagami T."/>
            <person name="Toyoda A."/>
            <person name="Takaki Y."/>
            <person name="Nishi S."/>
            <person name="Hori S."/>
            <person name="Arai W."/>
            <person name="Tsubouchi T."/>
            <person name="Morono Y."/>
            <person name="Uchiyama I."/>
            <person name="Ito T."/>
            <person name="Fujiyama A."/>
            <person name="Inagaki F."/>
            <person name="Takami H."/>
        </authorList>
    </citation>
    <scope>NUCLEOTIDE SEQUENCE</scope>
    <source>
        <strain evidence="1">Expedition CK06-06</strain>
    </source>
</reference>
<dbReference type="InterPro" id="IPR051212">
    <property type="entry name" value="Type-I_RE_S_subunit"/>
</dbReference>